<reference evidence="1" key="1">
    <citation type="submission" date="2020-04" db="EMBL/GenBank/DDBJ databases">
        <authorList>
            <person name="Broberg M."/>
        </authorList>
    </citation>
    <scope>NUCLEOTIDE SEQUENCE</scope>
</reference>
<gene>
    <name evidence="1" type="ORF">CRV2_00014032</name>
</gene>
<accession>A0ACA9U5F6</accession>
<name>A0ACA9U5F6_BIOOC</name>
<dbReference type="Proteomes" id="UP000836387">
    <property type="component" value="Unassembled WGS sequence"/>
</dbReference>
<organism evidence="1 2">
    <name type="scientific">Clonostachys rosea f. rosea IK726</name>
    <dbReference type="NCBI Taxonomy" id="1349383"/>
    <lineage>
        <taxon>Eukaryota</taxon>
        <taxon>Fungi</taxon>
        <taxon>Dikarya</taxon>
        <taxon>Ascomycota</taxon>
        <taxon>Pezizomycotina</taxon>
        <taxon>Sordariomycetes</taxon>
        <taxon>Hypocreomycetidae</taxon>
        <taxon>Hypocreales</taxon>
        <taxon>Bionectriaceae</taxon>
        <taxon>Clonostachys</taxon>
    </lineage>
</organism>
<dbReference type="EMBL" id="CADEHS020000024">
    <property type="protein sequence ID" value="CAG9948493.1"/>
    <property type="molecule type" value="Genomic_DNA"/>
</dbReference>
<evidence type="ECO:0000313" key="2">
    <source>
        <dbReference type="Proteomes" id="UP000836387"/>
    </source>
</evidence>
<protein>
    <submittedName>
        <fullName evidence="1">Uncharacterized protein</fullName>
    </submittedName>
</protein>
<reference evidence="1" key="2">
    <citation type="submission" date="2021-10" db="EMBL/GenBank/DDBJ databases">
        <authorList>
            <person name="Piombo E."/>
        </authorList>
    </citation>
    <scope>NUCLEOTIDE SEQUENCE</scope>
</reference>
<evidence type="ECO:0000313" key="1">
    <source>
        <dbReference type="EMBL" id="CAG9948493.1"/>
    </source>
</evidence>
<proteinExistence type="predicted"/>
<sequence length="70" mass="7913">MNLAKPKMDVDQQHTAPTLQEPPRLILWYGSAHPVYDMKTNGYNNSSPPTVDLRSSCRYNRTGAKPPKDI</sequence>
<keyword evidence="2" id="KW-1185">Reference proteome</keyword>
<comment type="caution">
    <text evidence="1">The sequence shown here is derived from an EMBL/GenBank/DDBJ whole genome shotgun (WGS) entry which is preliminary data.</text>
</comment>